<accession>A0ABT1R1H4</accession>
<feature type="domain" description="Hydantoinase A/oxoprolinase" evidence="1">
    <location>
        <begin position="202"/>
        <end position="494"/>
    </location>
</feature>
<dbReference type="Pfam" id="PF19278">
    <property type="entry name" value="Hydant_A_C"/>
    <property type="match status" value="1"/>
</dbReference>
<reference evidence="4" key="1">
    <citation type="submission" date="2021-07" db="EMBL/GenBank/DDBJ databases">
        <title>Shinella sp. nov., a novel member of the genus Shinella from water.</title>
        <authorList>
            <person name="Deng Y."/>
        </authorList>
    </citation>
    <scope>NUCLEOTIDE SEQUENCE</scope>
    <source>
        <strain evidence="4">CPCC 100929</strain>
    </source>
</reference>
<dbReference type="Proteomes" id="UP000996601">
    <property type="component" value="Unassembled WGS sequence"/>
</dbReference>
<evidence type="ECO:0000313" key="5">
    <source>
        <dbReference type="Proteomes" id="UP000996601"/>
    </source>
</evidence>
<dbReference type="PANTHER" id="PTHR11365">
    <property type="entry name" value="5-OXOPROLINASE RELATED"/>
    <property type="match status" value="1"/>
</dbReference>
<feature type="domain" description="Hydantoinase/oxoprolinase N-terminal" evidence="2">
    <location>
        <begin position="3"/>
        <end position="181"/>
    </location>
</feature>
<sequence>MYRLGIDIGGTFTDLVLVNAITGDQLLGKVLTTPENPSLGALDGVKRLLEDAGIEAGDLRHVIHGTTLVINALIEQKGARTGLLTTRGFRDILEMRRGKRFDIDDLFIEVPSPLVPRSRVGEIAERMDHSGRAIEPLDDVHARAAVDAMVAQGVEAIAVSFLHAYRNGAHEERVREMIREVAPDVAVSLSSEVSPDVREYERTSTTVANAYTQPIMRRYLDRMAEELARTGYNHDLYLMLSDAGLTTVDTATAFPIRLMESGPAGGAVTARYYSELLGRPNLVAFDMGGTTAKIMFIADGEIITADELETARRYRFKRGSGIPIRIPVVEMLEIGSGGGGIAALNEMGLLKVGPHSAGAQPGPACYGRGGELPTVTDANLLLGYLNPDYFLGGRMKLDAASAQASMEPLCAASGLSPERVAWGIHEIVTEDMAQAAQLHLLERGVDPRKFALLAFGGAGPLHACGLARKLGISEVIIPYAAGVASAFGFLAAPLSITLMQGHPTALKGADTAAINALLARLEEKGRRFLKDAGVADGEIRLRRFASLRYRGQSSELKITLSNAALDEATMDDLTTAFSDEFERVYGRANRRVGVEALNWQVQVSGPKPQLATAQAVARATNPSVGERMAYFAAAGGRLPTSAIPRSILKPGIELRGPLLIEEDESTTVIPPDTTLTVDEYFNLIIKLDPKQH</sequence>
<dbReference type="SUPFAM" id="SSF53067">
    <property type="entry name" value="Actin-like ATPase domain"/>
    <property type="match status" value="1"/>
</dbReference>
<comment type="caution">
    <text evidence="4">The sequence shown here is derived from an EMBL/GenBank/DDBJ whole genome shotgun (WGS) entry which is preliminary data.</text>
</comment>
<evidence type="ECO:0000313" key="4">
    <source>
        <dbReference type="EMBL" id="MCQ4629012.1"/>
    </source>
</evidence>
<dbReference type="Pfam" id="PF05378">
    <property type="entry name" value="Hydant_A_N"/>
    <property type="match status" value="1"/>
</dbReference>
<protein>
    <submittedName>
        <fullName evidence="4">Hydantoinase/oxoprolinase family protein</fullName>
    </submittedName>
</protein>
<organism evidence="4 5">
    <name type="scientific">Shinella lacus</name>
    <dbReference type="NCBI Taxonomy" id="2654216"/>
    <lineage>
        <taxon>Bacteria</taxon>
        <taxon>Pseudomonadati</taxon>
        <taxon>Pseudomonadota</taxon>
        <taxon>Alphaproteobacteria</taxon>
        <taxon>Hyphomicrobiales</taxon>
        <taxon>Rhizobiaceae</taxon>
        <taxon>Shinella</taxon>
    </lineage>
</organism>
<dbReference type="InterPro" id="IPR049517">
    <property type="entry name" value="ACX-like_C"/>
</dbReference>
<dbReference type="InterPro" id="IPR002821">
    <property type="entry name" value="Hydantoinase_A"/>
</dbReference>
<dbReference type="InterPro" id="IPR043129">
    <property type="entry name" value="ATPase_NBD"/>
</dbReference>
<name>A0ABT1R1H4_9HYPH</name>
<evidence type="ECO:0000259" key="2">
    <source>
        <dbReference type="Pfam" id="PF05378"/>
    </source>
</evidence>
<dbReference type="Gene3D" id="3.30.420.40">
    <property type="match status" value="1"/>
</dbReference>
<dbReference type="InterPro" id="IPR008040">
    <property type="entry name" value="Hydant_A_N"/>
</dbReference>
<feature type="domain" description="Acetophenone carboxylase-like C-terminal" evidence="3">
    <location>
        <begin position="509"/>
        <end position="680"/>
    </location>
</feature>
<gene>
    <name evidence="4" type="ORF">GB927_003115</name>
</gene>
<evidence type="ECO:0000259" key="3">
    <source>
        <dbReference type="Pfam" id="PF19278"/>
    </source>
</evidence>
<proteinExistence type="predicted"/>
<keyword evidence="5" id="KW-1185">Reference proteome</keyword>
<evidence type="ECO:0000259" key="1">
    <source>
        <dbReference type="Pfam" id="PF01968"/>
    </source>
</evidence>
<dbReference type="InterPro" id="IPR045079">
    <property type="entry name" value="Oxoprolinase-like"/>
</dbReference>
<dbReference type="EMBL" id="WHSB02000001">
    <property type="protein sequence ID" value="MCQ4629012.1"/>
    <property type="molecule type" value="Genomic_DNA"/>
</dbReference>
<dbReference type="Pfam" id="PF01968">
    <property type="entry name" value="Hydantoinase_A"/>
    <property type="match status" value="1"/>
</dbReference>
<dbReference type="PANTHER" id="PTHR11365:SF23">
    <property type="entry name" value="HYPOTHETICAL 5-OXOPROLINASE (EUROFUNG)-RELATED"/>
    <property type="match status" value="1"/>
</dbReference>
<dbReference type="RefSeq" id="WP_256115103.1">
    <property type="nucleotide sequence ID" value="NZ_WHSB02000001.1"/>
</dbReference>